<comment type="subcellular location">
    <subcellularLocation>
        <location evidence="1 2 3">Nucleus</location>
    </subcellularLocation>
</comment>
<evidence type="ECO:0000259" key="5">
    <source>
        <dbReference type="PROSITE" id="PS50071"/>
    </source>
</evidence>
<dbReference type="Pfam" id="PF00046">
    <property type="entry name" value="Homeodomain"/>
    <property type="match status" value="1"/>
</dbReference>
<reference evidence="6" key="1">
    <citation type="journal article" date="2023" name="Science">
        <title>Genome structures resolve the early diversification of teleost fishes.</title>
        <authorList>
            <person name="Parey E."/>
            <person name="Louis A."/>
            <person name="Montfort J."/>
            <person name="Bouchez O."/>
            <person name="Roques C."/>
            <person name="Iampietro C."/>
            <person name="Lluch J."/>
            <person name="Castinel A."/>
            <person name="Donnadieu C."/>
            <person name="Desvignes T."/>
            <person name="Floi Bucao C."/>
            <person name="Jouanno E."/>
            <person name="Wen M."/>
            <person name="Mejri S."/>
            <person name="Dirks R."/>
            <person name="Jansen H."/>
            <person name="Henkel C."/>
            <person name="Chen W.J."/>
            <person name="Zahm M."/>
            <person name="Cabau C."/>
            <person name="Klopp C."/>
            <person name="Thompson A.W."/>
            <person name="Robinson-Rechavi M."/>
            <person name="Braasch I."/>
            <person name="Lecointre G."/>
            <person name="Bobe J."/>
            <person name="Postlethwait J.H."/>
            <person name="Berthelot C."/>
            <person name="Roest Crollius H."/>
            <person name="Guiguen Y."/>
        </authorList>
    </citation>
    <scope>NUCLEOTIDE SEQUENCE</scope>
    <source>
        <tissue evidence="6">Blood</tissue>
    </source>
</reference>
<protein>
    <recommendedName>
        <fullName evidence="5">Homeobox domain-containing protein</fullName>
    </recommendedName>
</protein>
<dbReference type="PROSITE" id="PS50071">
    <property type="entry name" value="HOMEOBOX_2"/>
    <property type="match status" value="1"/>
</dbReference>
<dbReference type="EMBL" id="JAFJMO010000011">
    <property type="protein sequence ID" value="KAJ8263584.1"/>
    <property type="molecule type" value="Genomic_DNA"/>
</dbReference>
<keyword evidence="2 3" id="KW-0371">Homeobox</keyword>
<dbReference type="SUPFAM" id="SSF46689">
    <property type="entry name" value="Homeodomain-like"/>
    <property type="match status" value="1"/>
</dbReference>
<dbReference type="CDD" id="cd00086">
    <property type="entry name" value="homeodomain"/>
    <property type="match status" value="1"/>
</dbReference>
<dbReference type="OrthoDB" id="6159439at2759"/>
<dbReference type="InterPro" id="IPR050848">
    <property type="entry name" value="Homeobox_TF"/>
</dbReference>
<feature type="compositionally biased region" description="Polar residues" evidence="4">
    <location>
        <begin position="101"/>
        <end position="111"/>
    </location>
</feature>
<dbReference type="PANTHER" id="PTHR24333">
    <property type="entry name" value="HOMEO BOX HB9 LIKE A-RELATED"/>
    <property type="match status" value="1"/>
</dbReference>
<gene>
    <name evidence="6" type="ORF">COCON_G00160410</name>
</gene>
<feature type="compositionally biased region" description="Polar residues" evidence="4">
    <location>
        <begin position="11"/>
        <end position="21"/>
    </location>
</feature>
<name>A0A9Q1DAV3_CONCO</name>
<evidence type="ECO:0000313" key="7">
    <source>
        <dbReference type="Proteomes" id="UP001152803"/>
    </source>
</evidence>
<keyword evidence="2 3" id="KW-0238">DNA-binding</keyword>
<dbReference type="Gene3D" id="1.10.10.60">
    <property type="entry name" value="Homeodomain-like"/>
    <property type="match status" value="1"/>
</dbReference>
<feature type="DNA-binding region" description="Homeobox" evidence="2">
    <location>
        <begin position="116"/>
        <end position="175"/>
    </location>
</feature>
<dbReference type="Proteomes" id="UP001152803">
    <property type="component" value="Unassembled WGS sequence"/>
</dbReference>
<dbReference type="PANTHER" id="PTHR24333:SF5">
    <property type="entry name" value="VENT HOMEOBOX"/>
    <property type="match status" value="1"/>
</dbReference>
<dbReference type="InterPro" id="IPR009057">
    <property type="entry name" value="Homeodomain-like_sf"/>
</dbReference>
<dbReference type="SMART" id="SM00389">
    <property type="entry name" value="HOX"/>
    <property type="match status" value="1"/>
</dbReference>
<dbReference type="AlphaFoldDB" id="A0A9Q1DAV3"/>
<evidence type="ECO:0000313" key="6">
    <source>
        <dbReference type="EMBL" id="KAJ8263584.1"/>
    </source>
</evidence>
<evidence type="ECO:0000256" key="4">
    <source>
        <dbReference type="SAM" id="MobiDB-lite"/>
    </source>
</evidence>
<feature type="compositionally biased region" description="Basic and acidic residues" evidence="4">
    <location>
        <begin position="50"/>
        <end position="62"/>
    </location>
</feature>
<feature type="region of interest" description="Disordered" evidence="4">
    <location>
        <begin position="1"/>
        <end position="122"/>
    </location>
</feature>
<comment type="caution">
    <text evidence="6">The sequence shown here is derived from an EMBL/GenBank/DDBJ whole genome shotgun (WGS) entry which is preliminary data.</text>
</comment>
<evidence type="ECO:0000256" key="3">
    <source>
        <dbReference type="RuleBase" id="RU000682"/>
    </source>
</evidence>
<evidence type="ECO:0000256" key="1">
    <source>
        <dbReference type="ARBA" id="ARBA00004123"/>
    </source>
</evidence>
<sequence>MKGHFTIEWLSKSSQGSSGTDPQPPAPELGGPCTSSTPPETLPGLYSSRAPERADDRRHQHPEAPPGLLSSASSQGTEPGFGSSTEEETSGYESEGERSLSPVTTLDTPETSPAAGRRPRTAFTVEQINRLERAFKKNAYLGTHDKAELCNKLNLSDKQIRNWFQNRRMKLKRTLQDTLTQACQAKISSQLLHYPQLQAFGPVPHPGYYPAQENPSPYASPFSVHYIPSPVGGAIPTISADSLYHQYNSLFAAAGNRTLTPPQYYPAHY</sequence>
<feature type="domain" description="Homeobox" evidence="5">
    <location>
        <begin position="114"/>
        <end position="174"/>
    </location>
</feature>
<evidence type="ECO:0000256" key="2">
    <source>
        <dbReference type="PROSITE-ProRule" id="PRU00108"/>
    </source>
</evidence>
<keyword evidence="2 3" id="KW-0539">Nucleus</keyword>
<dbReference type="GO" id="GO:0005634">
    <property type="term" value="C:nucleus"/>
    <property type="evidence" value="ECO:0007669"/>
    <property type="project" value="UniProtKB-SubCell"/>
</dbReference>
<accession>A0A9Q1DAV3</accession>
<dbReference type="InterPro" id="IPR001356">
    <property type="entry name" value="HD"/>
</dbReference>
<organism evidence="6 7">
    <name type="scientific">Conger conger</name>
    <name type="common">Conger eel</name>
    <name type="synonym">Muraena conger</name>
    <dbReference type="NCBI Taxonomy" id="82655"/>
    <lineage>
        <taxon>Eukaryota</taxon>
        <taxon>Metazoa</taxon>
        <taxon>Chordata</taxon>
        <taxon>Craniata</taxon>
        <taxon>Vertebrata</taxon>
        <taxon>Euteleostomi</taxon>
        <taxon>Actinopterygii</taxon>
        <taxon>Neopterygii</taxon>
        <taxon>Teleostei</taxon>
        <taxon>Anguilliformes</taxon>
        <taxon>Congridae</taxon>
        <taxon>Conger</taxon>
    </lineage>
</organism>
<proteinExistence type="predicted"/>
<dbReference type="GO" id="GO:0003677">
    <property type="term" value="F:DNA binding"/>
    <property type="evidence" value="ECO:0007669"/>
    <property type="project" value="UniProtKB-UniRule"/>
</dbReference>
<keyword evidence="7" id="KW-1185">Reference proteome</keyword>